<name>A0A085TXB3_9RHOB</name>
<dbReference type="CDD" id="cd06971">
    <property type="entry name" value="PgpA"/>
    <property type="match status" value="1"/>
</dbReference>
<dbReference type="Pfam" id="PF04608">
    <property type="entry name" value="PgpA"/>
    <property type="match status" value="1"/>
</dbReference>
<feature type="transmembrane region" description="Helical" evidence="2">
    <location>
        <begin position="39"/>
        <end position="61"/>
    </location>
</feature>
<feature type="domain" description="YutG/PgpA" evidence="3">
    <location>
        <begin position="5"/>
        <end position="157"/>
    </location>
</feature>
<evidence type="ECO:0000256" key="2">
    <source>
        <dbReference type="SAM" id="Phobius"/>
    </source>
</evidence>
<evidence type="ECO:0000256" key="1">
    <source>
        <dbReference type="PIRNR" id="PIRNR006162"/>
    </source>
</evidence>
<dbReference type="GO" id="GO:0005886">
    <property type="term" value="C:plasma membrane"/>
    <property type="evidence" value="ECO:0007669"/>
    <property type="project" value="UniProtKB-SubCell"/>
</dbReference>
<accession>A0A085TXB3</accession>
<comment type="catalytic activity">
    <reaction evidence="1">
        <text>a 1,2-diacyl-sn-glycero-3-phospho-(1'-sn-glycero-3'-phosphate) + H2O = a 1,2-diacyl-sn-glycero-3-phospho-(1'-sn-glycerol) + phosphate</text>
        <dbReference type="Rhea" id="RHEA:33751"/>
        <dbReference type="ChEBI" id="CHEBI:15377"/>
        <dbReference type="ChEBI" id="CHEBI:43474"/>
        <dbReference type="ChEBI" id="CHEBI:60110"/>
        <dbReference type="ChEBI" id="CHEBI:64716"/>
        <dbReference type="EC" id="3.1.3.27"/>
    </reaction>
</comment>
<keyword evidence="1" id="KW-0595">Phospholipid degradation</keyword>
<sequence>MLKLINTVFYVGLLRPAPGTWGSLVAVLIGWAIEHYLGFLALLVATIAASALGFWSVGEALRDRPGEDPSEIVIDEVAGQWLALLFPAFGFWSRGLSMGVDLHMVWPGPVAAFFLFRLFDIWKPWLVGRADRRHDAKGVMLDDLWAGLFAGIVSILLAGLYHGIVLGLMK</sequence>
<dbReference type="GO" id="GO:0009395">
    <property type="term" value="P:phospholipid catabolic process"/>
    <property type="evidence" value="ECO:0007669"/>
    <property type="project" value="UniProtKB-KW"/>
</dbReference>
<comment type="caution">
    <text evidence="4">The sequence shown here is derived from an EMBL/GenBank/DDBJ whole genome shotgun (WGS) entry which is preliminary data.</text>
</comment>
<keyword evidence="2" id="KW-1133">Transmembrane helix</keyword>
<dbReference type="RefSeq" id="WP_156102918.1">
    <property type="nucleotide sequence ID" value="NZ_AQRC01000005.1"/>
</dbReference>
<dbReference type="PIRSF" id="PIRSF006162">
    <property type="entry name" value="PgpA"/>
    <property type="match status" value="1"/>
</dbReference>
<organism evidence="4 5">
    <name type="scientific">Thioclava atlantica</name>
    <dbReference type="NCBI Taxonomy" id="1317124"/>
    <lineage>
        <taxon>Bacteria</taxon>
        <taxon>Pseudomonadati</taxon>
        <taxon>Pseudomonadota</taxon>
        <taxon>Alphaproteobacteria</taxon>
        <taxon>Rhodobacterales</taxon>
        <taxon>Paracoccaceae</taxon>
        <taxon>Thioclava</taxon>
    </lineage>
</organism>
<dbReference type="UniPathway" id="UPA00084">
    <property type="reaction ID" value="UER00504"/>
</dbReference>
<dbReference type="OrthoDB" id="9804091at2"/>
<keyword evidence="1 2" id="KW-0812">Transmembrane</keyword>
<comment type="cofactor">
    <cofactor evidence="1">
        <name>Mg(2+)</name>
        <dbReference type="ChEBI" id="CHEBI:18420"/>
    </cofactor>
</comment>
<dbReference type="InterPro" id="IPR007686">
    <property type="entry name" value="YutG/PgpA"/>
</dbReference>
<evidence type="ECO:0000313" key="5">
    <source>
        <dbReference type="Proteomes" id="UP000028607"/>
    </source>
</evidence>
<feature type="transmembrane region" description="Helical" evidence="2">
    <location>
        <begin position="12"/>
        <end position="33"/>
    </location>
</feature>
<dbReference type="eggNOG" id="COG1267">
    <property type="taxonomic scope" value="Bacteria"/>
</dbReference>
<dbReference type="GO" id="GO:0046872">
    <property type="term" value="F:metal ion binding"/>
    <property type="evidence" value="ECO:0007669"/>
    <property type="project" value="UniProtKB-KW"/>
</dbReference>
<dbReference type="GO" id="GO:0006655">
    <property type="term" value="P:phosphatidylglycerol biosynthetic process"/>
    <property type="evidence" value="ECO:0007669"/>
    <property type="project" value="UniProtKB-UniPathway"/>
</dbReference>
<comment type="subcellular location">
    <subcellularLocation>
        <location evidence="1">Cell inner membrane</location>
        <topology evidence="1">Multi-pass membrane protein</topology>
    </subcellularLocation>
</comment>
<dbReference type="STRING" id="1317124.DW2_08022"/>
<evidence type="ECO:0000259" key="3">
    <source>
        <dbReference type="Pfam" id="PF04608"/>
    </source>
</evidence>
<dbReference type="Proteomes" id="UP000028607">
    <property type="component" value="Unassembled WGS sequence"/>
</dbReference>
<dbReference type="EMBL" id="AQRC01000005">
    <property type="protein sequence ID" value="KFE35360.1"/>
    <property type="molecule type" value="Genomic_DNA"/>
</dbReference>
<dbReference type="SUPFAM" id="SSF101307">
    <property type="entry name" value="YutG-like"/>
    <property type="match status" value="1"/>
</dbReference>
<gene>
    <name evidence="4" type="ORF">DW2_08022</name>
</gene>
<dbReference type="PANTHER" id="PTHR36305">
    <property type="entry name" value="PHOSPHATIDYLGLYCEROPHOSPHATASE A"/>
    <property type="match status" value="1"/>
</dbReference>
<keyword evidence="1" id="KW-0997">Cell inner membrane</keyword>
<dbReference type="InterPro" id="IPR026037">
    <property type="entry name" value="PgpA"/>
</dbReference>
<keyword evidence="1" id="KW-0460">Magnesium</keyword>
<reference evidence="4 5" key="2">
    <citation type="journal article" date="2015" name="Antonie Van Leeuwenhoek">
        <title>Thioclava indica sp. nov., isolated from surface seawater of the Indian Ocean.</title>
        <authorList>
            <person name="Liu Y."/>
            <person name="Lai Q."/>
            <person name="Du J."/>
            <person name="Xu H."/>
            <person name="Jiang L."/>
            <person name="Shao Z."/>
        </authorList>
    </citation>
    <scope>NUCLEOTIDE SEQUENCE [LARGE SCALE GENOMIC DNA]</scope>
    <source>
        <strain evidence="4 5">13D2W-2</strain>
    </source>
</reference>
<protein>
    <recommendedName>
        <fullName evidence="1">Phosphatidylglycerophosphatase A</fullName>
        <ecNumber evidence="1">3.1.3.27</ecNumber>
    </recommendedName>
    <alternativeName>
        <fullName evidence="1">Phosphatidylglycerolphosphate phosphatase A</fullName>
    </alternativeName>
</protein>
<dbReference type="PANTHER" id="PTHR36305:SF1">
    <property type="entry name" value="PHOSPHATIDYLGLYCEROPHOSPHATASE A"/>
    <property type="match status" value="1"/>
</dbReference>
<feature type="transmembrane region" description="Helical" evidence="2">
    <location>
        <begin position="143"/>
        <end position="164"/>
    </location>
</feature>
<dbReference type="AlphaFoldDB" id="A0A085TXB3"/>
<comment type="function">
    <text evidence="1">Lipid phosphatase which dephosphorylates phosphatidylglycerophosphate (PGP) to phosphatidylglycerol (PG).</text>
</comment>
<keyword evidence="5" id="KW-1185">Reference proteome</keyword>
<dbReference type="EC" id="3.1.3.27" evidence="1"/>
<keyword evidence="1 2" id="KW-0472">Membrane</keyword>
<keyword evidence="1" id="KW-1208">Phospholipid metabolism</keyword>
<dbReference type="GO" id="GO:0008962">
    <property type="term" value="F:phosphatidylglycerophosphatase activity"/>
    <property type="evidence" value="ECO:0007669"/>
    <property type="project" value="UniProtKB-EC"/>
</dbReference>
<comment type="pathway">
    <text evidence="1">Phospholipid metabolism; phosphatidylglycerol biosynthesis; phosphatidylglycerol from CDP-diacylglycerol: step 2/2.</text>
</comment>
<feature type="transmembrane region" description="Helical" evidence="2">
    <location>
        <begin position="104"/>
        <end position="122"/>
    </location>
</feature>
<keyword evidence="1" id="KW-0442">Lipid degradation</keyword>
<reference evidence="5" key="1">
    <citation type="submission" date="2013-04" db="EMBL/GenBank/DDBJ databases">
        <title>Thioclava sp. 13D2W-2 Genome Sequencing.</title>
        <authorList>
            <person name="Lai Q."/>
            <person name="Li G."/>
            <person name="Shao Z."/>
        </authorList>
    </citation>
    <scope>NUCLEOTIDE SEQUENCE [LARGE SCALE GENOMIC DNA]</scope>
    <source>
        <strain evidence="5">13D2W-2</strain>
    </source>
</reference>
<keyword evidence="1" id="KW-0443">Lipid metabolism</keyword>
<keyword evidence="1" id="KW-0479">Metal-binding</keyword>
<dbReference type="InterPro" id="IPR036681">
    <property type="entry name" value="PgpA-like_sf"/>
</dbReference>
<keyword evidence="1" id="KW-0378">Hydrolase</keyword>
<evidence type="ECO:0000313" key="4">
    <source>
        <dbReference type="EMBL" id="KFE35360.1"/>
    </source>
</evidence>
<dbReference type="PATRIC" id="fig|1317124.6.peg.1631"/>
<proteinExistence type="predicted"/>
<keyword evidence="1" id="KW-1003">Cell membrane</keyword>